<feature type="domain" description="Phage tail collar" evidence="2">
    <location>
        <begin position="430"/>
        <end position="477"/>
    </location>
</feature>
<dbReference type="SUPFAM" id="SSF88874">
    <property type="entry name" value="Receptor-binding domain of short tail fibre protein gp12"/>
    <property type="match status" value="1"/>
</dbReference>
<dbReference type="InterPro" id="IPR011083">
    <property type="entry name" value="Phage_tail_collar_dom"/>
</dbReference>
<dbReference type="InterPro" id="IPR051934">
    <property type="entry name" value="Phage_Tail_Fiber_Structural"/>
</dbReference>
<organism evidence="4 5">
    <name type="scientific">Serratia liquefaciens</name>
    <dbReference type="NCBI Taxonomy" id="614"/>
    <lineage>
        <taxon>Bacteria</taxon>
        <taxon>Pseudomonadati</taxon>
        <taxon>Pseudomonadota</taxon>
        <taxon>Gammaproteobacteria</taxon>
        <taxon>Enterobacterales</taxon>
        <taxon>Yersiniaceae</taxon>
        <taxon>Serratia</taxon>
    </lineage>
</organism>
<dbReference type="InterPro" id="IPR037053">
    <property type="entry name" value="Phage_tail_collar_dom_sf"/>
</dbReference>
<dbReference type="EMBL" id="CP033893">
    <property type="protein sequence ID" value="QDL33827.1"/>
    <property type="molecule type" value="Genomic_DNA"/>
</dbReference>
<dbReference type="PANTHER" id="PTHR35191">
    <property type="entry name" value="PROPHAGE SIDE TAIL FIBER PROTEIN HOMOLOG STFQ-RELATED"/>
    <property type="match status" value="1"/>
</dbReference>
<dbReference type="Gene3D" id="3.90.1340.10">
    <property type="entry name" value="Phage tail collar domain"/>
    <property type="match status" value="1"/>
</dbReference>
<dbReference type="Pfam" id="PF12571">
    <property type="entry name" value="Phage_tail_fib"/>
    <property type="match status" value="1"/>
</dbReference>
<feature type="domain" description="Phage tail fibre protein N-terminal" evidence="3">
    <location>
        <begin position="3"/>
        <end position="158"/>
    </location>
</feature>
<dbReference type="Pfam" id="PF07484">
    <property type="entry name" value="Collar"/>
    <property type="match status" value="1"/>
</dbReference>
<dbReference type="PANTHER" id="PTHR35191:SF1">
    <property type="entry name" value="PROPHAGE SIDE TAIL FIBER PROTEIN HOMOLOG STFQ-RELATED"/>
    <property type="match status" value="1"/>
</dbReference>
<gene>
    <name evidence="4" type="ORF">EGO53_19405</name>
</gene>
<evidence type="ECO:0000313" key="5">
    <source>
        <dbReference type="Proteomes" id="UP000317572"/>
    </source>
</evidence>
<dbReference type="Proteomes" id="UP000317572">
    <property type="component" value="Chromosome"/>
</dbReference>
<dbReference type="AlphaFoldDB" id="A0A515D096"/>
<dbReference type="InterPro" id="IPR022225">
    <property type="entry name" value="Phage_tail_fibre_N"/>
</dbReference>
<evidence type="ECO:0000313" key="4">
    <source>
        <dbReference type="EMBL" id="QDL33827.1"/>
    </source>
</evidence>
<protein>
    <submittedName>
        <fullName evidence="4">Uncharacterized protein</fullName>
    </submittedName>
</protein>
<accession>A0A515D096</accession>
<evidence type="ECO:0000259" key="3">
    <source>
        <dbReference type="Pfam" id="PF12571"/>
    </source>
</evidence>
<feature type="compositionally biased region" description="Basic and acidic residues" evidence="1">
    <location>
        <begin position="480"/>
        <end position="500"/>
    </location>
</feature>
<sequence length="599" mass="65439">MSQSIVTRAFEAWIVNKILNKEPARPDKMIFALVPGQDENAEIDRGEGMPEAGQIQHMADITQYGALNENAVVYSVVLDTTIGNWDYNWVGLLDSASNTVMMIVHIATQSKIKTENGQQGNSLIRNLSMQFDGAAAATQITVTPETWQIDFSARLQSMDESRRLANVDYYGDAAFRDDGFKVSLSGLTATVAPGLGYVAGLRVLLDKPQTLDVTSKTGVWVDVCWCGTVTGAWANQFTLRAVNELEDYIDAAGYQHYVTRIFRRDGSTSTDERKPFPLDALQQEIDDLDVYSKTESDSRFLHKIGDTATGPILAPYFASTPDAKPEGAGAYGEQLSLKAPFYQPNWQWDVNDGGVFVPVAKGTSTRKGKGWPTAVSFGYLMPGTDMHAHPVIHAIGDSGQECVWDFNTQTGRIASKAGTFAIKEEITPAGVPLPWPGSSPPPGFIFMLGQGFNTGAYPQLAQLYPDGILPDMRGRTILGKPDDRSPLTLKDGEVKNHGHSGEVAGADLGSKETTANGAFQPRLRSYNSNTSLDGGWSTRHTVEQDRDYGDRNLNMIEPIPAHTHWITLGWHGHGLRIDAFGAAKNTVDNIAFNYIVRLA</sequence>
<name>A0A515D096_SERLI</name>
<evidence type="ECO:0000256" key="1">
    <source>
        <dbReference type="SAM" id="MobiDB-lite"/>
    </source>
</evidence>
<evidence type="ECO:0000259" key="2">
    <source>
        <dbReference type="Pfam" id="PF07484"/>
    </source>
</evidence>
<proteinExistence type="predicted"/>
<reference evidence="4 5" key="1">
    <citation type="submission" date="2018-11" db="EMBL/GenBank/DDBJ databases">
        <title>The first complete genome of Serratia liquefaciens isolated from metalophyte plant revel distinctness adaptive mechanisms in an extreme habitat.</title>
        <authorList>
            <person name="Caneschi W.L."/>
            <person name="Sanchez A.B."/>
            <person name="Felestrino E.B."/>
            <person name="Assis R.A.B."/>
            <person name="Lemes C.G.C."/>
            <person name="Cordeiro I.F."/>
            <person name="Fonseca N.P."/>
            <person name="Villa M."/>
            <person name="Vieira I.T."/>
            <person name="Moraes L.A."/>
            <person name="Kamino L.H.Y."/>
            <person name="do Carmo F."/>
            <person name="Garcia C.M."/>
            <person name="Almeida N.F."/>
            <person name="Silva R.S."/>
            <person name="Ferro J.A."/>
            <person name="Ferro M.I.T."/>
            <person name="Varani A.M."/>
            <person name="Ferreira R.M."/>
            <person name="dos Santos V.L."/>
            <person name="Silva U.C."/>
            <person name="Setubal J.C."/>
            <person name="Moreira L.M."/>
        </authorList>
    </citation>
    <scope>NUCLEOTIDE SEQUENCE [LARGE SCALE GENOMIC DNA]</scope>
    <source>
        <strain evidence="4 5">FG3</strain>
    </source>
</reference>
<feature type="region of interest" description="Disordered" evidence="1">
    <location>
        <begin position="479"/>
        <end position="508"/>
    </location>
</feature>